<evidence type="ECO:0000256" key="2">
    <source>
        <dbReference type="ARBA" id="ARBA00022723"/>
    </source>
</evidence>
<evidence type="ECO:0000259" key="8">
    <source>
        <dbReference type="Pfam" id="PF24827"/>
    </source>
</evidence>
<dbReference type="NCBIfam" id="TIGR03242">
    <property type="entry name" value="arg_catab_astE"/>
    <property type="match status" value="1"/>
</dbReference>
<dbReference type="UniPathway" id="UPA00185">
    <property type="reaction ID" value="UER00283"/>
</dbReference>
<feature type="binding site" evidence="5">
    <location>
        <position position="152"/>
    </location>
    <ligand>
        <name>Zn(2+)</name>
        <dbReference type="ChEBI" id="CHEBI:29105"/>
    </ligand>
</feature>
<dbReference type="NCBIfam" id="NF003706">
    <property type="entry name" value="PRK05324.1"/>
    <property type="match status" value="1"/>
</dbReference>
<organism evidence="9 10">
    <name type="scientific">Ferrimonas marina</name>
    <dbReference type="NCBI Taxonomy" id="299255"/>
    <lineage>
        <taxon>Bacteria</taxon>
        <taxon>Pseudomonadati</taxon>
        <taxon>Pseudomonadota</taxon>
        <taxon>Gammaproteobacteria</taxon>
        <taxon>Alteromonadales</taxon>
        <taxon>Ferrimonadaceae</taxon>
        <taxon>Ferrimonas</taxon>
    </lineage>
</organism>
<dbReference type="OrthoDB" id="5290473at2"/>
<gene>
    <name evidence="5" type="primary">astE</name>
    <name evidence="9" type="ORF">SAMN02745129_4580</name>
</gene>
<keyword evidence="3 5" id="KW-0378">Hydrolase</keyword>
<evidence type="ECO:0000256" key="6">
    <source>
        <dbReference type="NCBIfam" id="TIGR03242"/>
    </source>
</evidence>
<dbReference type="HAMAP" id="MF_00767">
    <property type="entry name" value="Arg_catab_AstE"/>
    <property type="match status" value="1"/>
</dbReference>
<dbReference type="GO" id="GO:0008270">
    <property type="term" value="F:zinc ion binding"/>
    <property type="evidence" value="ECO:0007669"/>
    <property type="project" value="UniProtKB-UniRule"/>
</dbReference>
<feature type="binding site" evidence="5">
    <location>
        <position position="60"/>
    </location>
    <ligand>
        <name>Zn(2+)</name>
        <dbReference type="ChEBI" id="CHEBI:29105"/>
    </ligand>
</feature>
<comment type="cofactor">
    <cofactor evidence="5">
        <name>Zn(2+)</name>
        <dbReference type="ChEBI" id="CHEBI:29105"/>
    </cofactor>
    <text evidence="5">Binds 1 zinc ion per subunit.</text>
</comment>
<dbReference type="GO" id="GO:0016788">
    <property type="term" value="F:hydrolase activity, acting on ester bonds"/>
    <property type="evidence" value="ECO:0007669"/>
    <property type="project" value="UniProtKB-UniRule"/>
</dbReference>
<comment type="pathway">
    <text evidence="5">Amino-acid degradation; L-arginine degradation via AST pathway; L-glutamate and succinate from L-arginine: step 5/5.</text>
</comment>
<feature type="domain" description="Succinylglutamate desuccinylase/Aspartoacylase catalytic" evidence="8">
    <location>
        <begin position="52"/>
        <end position="242"/>
    </location>
</feature>
<comment type="function">
    <text evidence="5">Transforms N(2)-succinylglutamate into succinate and glutamate.</text>
</comment>
<keyword evidence="2 5" id="KW-0479">Metal-binding</keyword>
<proteinExistence type="inferred from homology"/>
<evidence type="ECO:0000259" key="7">
    <source>
        <dbReference type="Pfam" id="PF04952"/>
    </source>
</evidence>
<comment type="catalytic activity">
    <reaction evidence="5">
        <text>N-succinyl-L-glutamate + H2O = L-glutamate + succinate</text>
        <dbReference type="Rhea" id="RHEA:15169"/>
        <dbReference type="ChEBI" id="CHEBI:15377"/>
        <dbReference type="ChEBI" id="CHEBI:29985"/>
        <dbReference type="ChEBI" id="CHEBI:30031"/>
        <dbReference type="ChEBI" id="CHEBI:58763"/>
        <dbReference type="EC" id="3.5.1.96"/>
    </reaction>
</comment>
<dbReference type="InterPro" id="IPR016681">
    <property type="entry name" value="SuccinylGlu_desuccinylase"/>
</dbReference>
<evidence type="ECO:0000313" key="10">
    <source>
        <dbReference type="Proteomes" id="UP000184268"/>
    </source>
</evidence>
<feature type="domain" description="AstE/AspA barrel-sandwich hybrid" evidence="7">
    <location>
        <begin position="254"/>
        <end position="327"/>
    </location>
</feature>
<reference evidence="9 10" key="1">
    <citation type="submission" date="2016-11" db="EMBL/GenBank/DDBJ databases">
        <authorList>
            <person name="Jaros S."/>
            <person name="Januszkiewicz K."/>
            <person name="Wedrychowicz H."/>
        </authorList>
    </citation>
    <scope>NUCLEOTIDE SEQUENCE [LARGE SCALE GENOMIC DNA]</scope>
    <source>
        <strain evidence="9 10">DSM 16917</strain>
    </source>
</reference>
<dbReference type="PANTHER" id="PTHR15162:SF7">
    <property type="entry name" value="SUCCINYLGLUTAMATE DESUCCINYLASE"/>
    <property type="match status" value="1"/>
</dbReference>
<dbReference type="InterPro" id="IPR007036">
    <property type="entry name" value="Aste_AspA_hybrid_dom"/>
</dbReference>
<dbReference type="SUPFAM" id="SSF53187">
    <property type="entry name" value="Zn-dependent exopeptidases"/>
    <property type="match status" value="1"/>
</dbReference>
<dbReference type="Proteomes" id="UP000184268">
    <property type="component" value="Unassembled WGS sequence"/>
</dbReference>
<dbReference type="Gene3D" id="3.40.630.10">
    <property type="entry name" value="Zn peptidases"/>
    <property type="match status" value="1"/>
</dbReference>
<keyword evidence="10" id="KW-1185">Reference proteome</keyword>
<feature type="active site" evidence="5">
    <location>
        <position position="216"/>
    </location>
</feature>
<protein>
    <recommendedName>
        <fullName evidence="5 6">Succinylglutamate desuccinylase</fullName>
        <ecNumber evidence="5 6">3.5.1.96</ecNumber>
    </recommendedName>
</protein>
<dbReference type="CDD" id="cd03855">
    <property type="entry name" value="M14_ASTE"/>
    <property type="match status" value="1"/>
</dbReference>
<dbReference type="AlphaFoldDB" id="A0A1M5Z3W5"/>
<keyword evidence="1 5" id="KW-0056">Arginine metabolism</keyword>
<dbReference type="EC" id="3.5.1.96" evidence="5 6"/>
<keyword evidence="4 5" id="KW-0862">Zinc</keyword>
<dbReference type="EMBL" id="FQXG01000009">
    <property type="protein sequence ID" value="SHI18814.1"/>
    <property type="molecule type" value="Genomic_DNA"/>
</dbReference>
<dbReference type="InterPro" id="IPR055438">
    <property type="entry name" value="AstE_AspA_cat"/>
</dbReference>
<evidence type="ECO:0000256" key="1">
    <source>
        <dbReference type="ARBA" id="ARBA00022503"/>
    </source>
</evidence>
<feature type="binding site" evidence="5">
    <location>
        <position position="63"/>
    </location>
    <ligand>
        <name>Zn(2+)</name>
        <dbReference type="ChEBI" id="CHEBI:29105"/>
    </ligand>
</feature>
<dbReference type="PANTHER" id="PTHR15162">
    <property type="entry name" value="ASPARTOACYLASE"/>
    <property type="match status" value="1"/>
</dbReference>
<dbReference type="STRING" id="299255.SAMN02745129_4580"/>
<evidence type="ECO:0000256" key="5">
    <source>
        <dbReference type="HAMAP-Rule" id="MF_00767"/>
    </source>
</evidence>
<evidence type="ECO:0000256" key="4">
    <source>
        <dbReference type="ARBA" id="ARBA00022833"/>
    </source>
</evidence>
<dbReference type="PIRSF" id="PIRSF017020">
    <property type="entry name" value="AstE"/>
    <property type="match status" value="1"/>
</dbReference>
<evidence type="ECO:0000313" key="9">
    <source>
        <dbReference type="EMBL" id="SHI18814.1"/>
    </source>
</evidence>
<dbReference type="GO" id="GO:0019544">
    <property type="term" value="P:L-arginine catabolic process to L-glutamate"/>
    <property type="evidence" value="ECO:0007669"/>
    <property type="project" value="UniProtKB-UniRule"/>
</dbReference>
<dbReference type="Pfam" id="PF24827">
    <property type="entry name" value="AstE_AspA_cat"/>
    <property type="match status" value="1"/>
</dbReference>
<dbReference type="GO" id="GO:0019545">
    <property type="term" value="P:L-arginine catabolic process to succinate"/>
    <property type="evidence" value="ECO:0007669"/>
    <property type="project" value="UniProtKB-UniRule"/>
</dbReference>
<accession>A0A1M5Z3W5</accession>
<dbReference type="InterPro" id="IPR050178">
    <property type="entry name" value="AspA/AstE_fam"/>
</dbReference>
<dbReference type="Pfam" id="PF04952">
    <property type="entry name" value="AstE_AspA_hybrid"/>
    <property type="match status" value="1"/>
</dbReference>
<dbReference type="GO" id="GO:0009017">
    <property type="term" value="F:succinylglutamate desuccinylase activity"/>
    <property type="evidence" value="ECO:0007669"/>
    <property type="project" value="UniProtKB-UniRule"/>
</dbReference>
<dbReference type="RefSeq" id="WP_073326103.1">
    <property type="nucleotide sequence ID" value="NZ_FQXG01000009.1"/>
</dbReference>
<comment type="similarity">
    <text evidence="5">Belongs to the AspA/AstE family. Succinylglutamate desuccinylase subfamily.</text>
</comment>
<sequence>MLQKEQDLLAMTLASPGKLDQPERFTLADDVTVSVDGVGIVRFEPAQPSELDLVLSAGVHGNETAPIELVNTLVQGILQGAIRCRCRLLVLLGNPHAMVAGQRELEHNLNRLFSGAHRDYQGSEADRAEELEQAVSDFFAIRAGRRCHYDLHTAIRASQREKFAIYPYRHGRPWKREQIGFLGAAGVDTILLSHDPTHTFSYFSSDRFGADAFTVELGRVRPFGQNDPSRLSALKAQLTALIEDRPVSYLPQEQVTVFDVAQVINKGSDAFTLCFPDDAANFTAFEPGTVLAQDGGRAVRVGAQPEAIVFPNAKVAVGQRACLTVVPVGPEQPFE</sequence>
<name>A0A1M5Z3W5_9GAMM</name>
<evidence type="ECO:0000256" key="3">
    <source>
        <dbReference type="ARBA" id="ARBA00022801"/>
    </source>
</evidence>